<name>A0ABP7A128_9ACTN</name>
<gene>
    <name evidence="1" type="ORF">GCM10022223_43800</name>
</gene>
<protein>
    <recommendedName>
        <fullName evidence="3">WXG100 family type VII secretion target</fullName>
    </recommendedName>
</protein>
<proteinExistence type="predicted"/>
<comment type="caution">
    <text evidence="1">The sequence shown here is derived from an EMBL/GenBank/DDBJ whole genome shotgun (WGS) entry which is preliminary data.</text>
</comment>
<evidence type="ECO:0000313" key="1">
    <source>
        <dbReference type="EMBL" id="GAA3622134.1"/>
    </source>
</evidence>
<accession>A0ABP7A128</accession>
<evidence type="ECO:0000313" key="2">
    <source>
        <dbReference type="Proteomes" id="UP001501074"/>
    </source>
</evidence>
<sequence length="98" mass="10511">MATYNFSPNAALDTGAELQFVTGQLQAQLEELWGYVQAFLAANQSISRDSYNAAQATWNAGQAEMNQALAKGVAALDNIHAQYVLADNRGASVFQANL</sequence>
<dbReference type="EMBL" id="BAAAZO010000009">
    <property type="protein sequence ID" value="GAA3622134.1"/>
    <property type="molecule type" value="Genomic_DNA"/>
</dbReference>
<keyword evidence="2" id="KW-1185">Reference proteome</keyword>
<dbReference type="Gene3D" id="1.10.287.1060">
    <property type="entry name" value="ESAT-6-like"/>
    <property type="match status" value="1"/>
</dbReference>
<evidence type="ECO:0008006" key="3">
    <source>
        <dbReference type="Google" id="ProtNLM"/>
    </source>
</evidence>
<dbReference type="InterPro" id="IPR036689">
    <property type="entry name" value="ESAT-6-like_sf"/>
</dbReference>
<reference evidence="2" key="1">
    <citation type="journal article" date="2019" name="Int. J. Syst. Evol. Microbiol.">
        <title>The Global Catalogue of Microorganisms (GCM) 10K type strain sequencing project: providing services to taxonomists for standard genome sequencing and annotation.</title>
        <authorList>
            <consortium name="The Broad Institute Genomics Platform"/>
            <consortium name="The Broad Institute Genome Sequencing Center for Infectious Disease"/>
            <person name="Wu L."/>
            <person name="Ma J."/>
        </authorList>
    </citation>
    <scope>NUCLEOTIDE SEQUENCE [LARGE SCALE GENOMIC DNA]</scope>
    <source>
        <strain evidence="2">JCM 16902</strain>
    </source>
</reference>
<organism evidence="1 2">
    <name type="scientific">Kineosporia mesophila</name>
    <dbReference type="NCBI Taxonomy" id="566012"/>
    <lineage>
        <taxon>Bacteria</taxon>
        <taxon>Bacillati</taxon>
        <taxon>Actinomycetota</taxon>
        <taxon>Actinomycetes</taxon>
        <taxon>Kineosporiales</taxon>
        <taxon>Kineosporiaceae</taxon>
        <taxon>Kineosporia</taxon>
    </lineage>
</organism>
<dbReference type="Proteomes" id="UP001501074">
    <property type="component" value="Unassembled WGS sequence"/>
</dbReference>
<dbReference type="RefSeq" id="WP_231481084.1">
    <property type="nucleotide sequence ID" value="NZ_BAAAZO010000009.1"/>
</dbReference>
<dbReference type="SUPFAM" id="SSF140453">
    <property type="entry name" value="EsxAB dimer-like"/>
    <property type="match status" value="1"/>
</dbReference>